<proteinExistence type="predicted"/>
<reference evidence="1 2" key="2">
    <citation type="journal article" date="2022" name="Mol. Ecol. Resour.">
        <title>The genomes of chicory, endive, great burdock and yacon provide insights into Asteraceae paleo-polyploidization history and plant inulin production.</title>
        <authorList>
            <person name="Fan W."/>
            <person name="Wang S."/>
            <person name="Wang H."/>
            <person name="Wang A."/>
            <person name="Jiang F."/>
            <person name="Liu H."/>
            <person name="Zhao H."/>
            <person name="Xu D."/>
            <person name="Zhang Y."/>
        </authorList>
    </citation>
    <scope>NUCLEOTIDE SEQUENCE [LARGE SCALE GENOMIC DNA]</scope>
    <source>
        <strain evidence="2">cv. Niubang</strain>
    </source>
</reference>
<sequence length="170" mass="19464">MASSSSTTSSVHKSFKYDVYVSFRGGDTRKTFVDHLYHALQRQSIFTFKDDEKIEAGGSIKDELFNVIEESKFFIIVFSKNYASSSWCLNELVKIMECHNTTDQTAYPVFYDVDPKDVRHQRGSFGEAFAKHDNKEEARKWREALVQAENLAGWVLNNTANGYEAKHLGD</sequence>
<reference evidence="2" key="1">
    <citation type="journal article" date="2022" name="Mol. Ecol. Resour.">
        <title>The genomes of chicory, endive, great burdock and yacon provide insights into Asteraceae palaeo-polyploidization history and plant inulin production.</title>
        <authorList>
            <person name="Fan W."/>
            <person name="Wang S."/>
            <person name="Wang H."/>
            <person name="Wang A."/>
            <person name="Jiang F."/>
            <person name="Liu H."/>
            <person name="Zhao H."/>
            <person name="Xu D."/>
            <person name="Zhang Y."/>
        </authorList>
    </citation>
    <scope>NUCLEOTIDE SEQUENCE [LARGE SCALE GENOMIC DNA]</scope>
    <source>
        <strain evidence="2">cv. Niubang</strain>
    </source>
</reference>
<dbReference type="Proteomes" id="UP001055879">
    <property type="component" value="Linkage Group LG06"/>
</dbReference>
<gene>
    <name evidence="1" type="ORF">L6452_20293</name>
</gene>
<protein>
    <submittedName>
        <fullName evidence="1">Uncharacterized protein</fullName>
    </submittedName>
</protein>
<evidence type="ECO:0000313" key="2">
    <source>
        <dbReference type="Proteomes" id="UP001055879"/>
    </source>
</evidence>
<dbReference type="EMBL" id="CM042052">
    <property type="protein sequence ID" value="KAI3719396.1"/>
    <property type="molecule type" value="Genomic_DNA"/>
</dbReference>
<evidence type="ECO:0000313" key="1">
    <source>
        <dbReference type="EMBL" id="KAI3719396.1"/>
    </source>
</evidence>
<keyword evidence="2" id="KW-1185">Reference proteome</keyword>
<comment type="caution">
    <text evidence="1">The sequence shown here is derived from an EMBL/GenBank/DDBJ whole genome shotgun (WGS) entry which is preliminary data.</text>
</comment>
<organism evidence="1 2">
    <name type="scientific">Arctium lappa</name>
    <name type="common">Greater burdock</name>
    <name type="synonym">Lappa major</name>
    <dbReference type="NCBI Taxonomy" id="4217"/>
    <lineage>
        <taxon>Eukaryota</taxon>
        <taxon>Viridiplantae</taxon>
        <taxon>Streptophyta</taxon>
        <taxon>Embryophyta</taxon>
        <taxon>Tracheophyta</taxon>
        <taxon>Spermatophyta</taxon>
        <taxon>Magnoliopsida</taxon>
        <taxon>eudicotyledons</taxon>
        <taxon>Gunneridae</taxon>
        <taxon>Pentapetalae</taxon>
        <taxon>asterids</taxon>
        <taxon>campanulids</taxon>
        <taxon>Asterales</taxon>
        <taxon>Asteraceae</taxon>
        <taxon>Carduoideae</taxon>
        <taxon>Cardueae</taxon>
        <taxon>Arctiinae</taxon>
        <taxon>Arctium</taxon>
    </lineage>
</organism>
<name>A0ACB9BCA2_ARCLA</name>
<accession>A0ACB9BCA2</accession>